<feature type="compositionally biased region" description="Polar residues" evidence="1">
    <location>
        <begin position="149"/>
        <end position="165"/>
    </location>
</feature>
<feature type="compositionally biased region" description="Basic residues" evidence="1">
    <location>
        <begin position="68"/>
        <end position="86"/>
    </location>
</feature>
<keyword evidence="3" id="KW-1185">Reference proteome</keyword>
<feature type="compositionally biased region" description="Polar residues" evidence="1">
    <location>
        <begin position="46"/>
        <end position="60"/>
    </location>
</feature>
<protein>
    <submittedName>
        <fullName evidence="2">Uncharacterized protein</fullName>
    </submittedName>
</protein>
<feature type="region of interest" description="Disordered" evidence="1">
    <location>
        <begin position="348"/>
        <end position="411"/>
    </location>
</feature>
<dbReference type="Proteomes" id="UP001164746">
    <property type="component" value="Chromosome 9"/>
</dbReference>
<sequence length="411" mass="45012">MAASSSPKSRSKTLLTIGDIKKSLIENDGQPVLYKSISNNNVKLETVPTTNGSNNAQNHNGAIENIKKGKKSRKRSRSSMKVKKGRLGNLLSGVQSGTDRHSITSVSSRGSHIATPNRVSSEPPSKIGTKVTSTAVLTFDRHGTGNGFGHSNHSHTGLPSTSRQVTSMYPPSSFISNSAKSNTSVSVCNNTHSRLHVRDEHLNDNDEANTVDGLLSLQAQGKPIVLYKLDVAPRIRSASSIKSDSTIKTLGGKETKEIMDKNTELTLTAFTCAVQQAKSQSNKPTIKYHNSLSPTAKVLSDNDYKSKEAGLASIYAPVFQTADKVSAQVEELKKVKKIFLPVQSEKAEQSFPAHPQPHPLQSQRAVKGRLAAMEKEAQKKREKQKQENVKMEKQMVKDREKQLKIKQRREV</sequence>
<organism evidence="2 3">
    <name type="scientific">Mya arenaria</name>
    <name type="common">Soft-shell clam</name>
    <dbReference type="NCBI Taxonomy" id="6604"/>
    <lineage>
        <taxon>Eukaryota</taxon>
        <taxon>Metazoa</taxon>
        <taxon>Spiralia</taxon>
        <taxon>Lophotrochozoa</taxon>
        <taxon>Mollusca</taxon>
        <taxon>Bivalvia</taxon>
        <taxon>Autobranchia</taxon>
        <taxon>Heteroconchia</taxon>
        <taxon>Euheterodonta</taxon>
        <taxon>Imparidentia</taxon>
        <taxon>Neoheterodontei</taxon>
        <taxon>Myida</taxon>
        <taxon>Myoidea</taxon>
        <taxon>Myidae</taxon>
        <taxon>Mya</taxon>
    </lineage>
</organism>
<feature type="compositionally biased region" description="Polar residues" evidence="1">
    <location>
        <begin position="92"/>
        <end position="110"/>
    </location>
</feature>
<evidence type="ECO:0000256" key="1">
    <source>
        <dbReference type="SAM" id="MobiDB-lite"/>
    </source>
</evidence>
<evidence type="ECO:0000313" key="2">
    <source>
        <dbReference type="EMBL" id="WAR14445.1"/>
    </source>
</evidence>
<name>A0ABY7EX60_MYAAR</name>
<feature type="region of interest" description="Disordered" evidence="1">
    <location>
        <begin position="46"/>
        <end position="128"/>
    </location>
</feature>
<feature type="compositionally biased region" description="Basic and acidic residues" evidence="1">
    <location>
        <begin position="372"/>
        <end position="411"/>
    </location>
</feature>
<reference evidence="2" key="1">
    <citation type="submission" date="2022-11" db="EMBL/GenBank/DDBJ databases">
        <title>Centuries of genome instability and evolution in soft-shell clam transmissible cancer (bioRxiv).</title>
        <authorList>
            <person name="Hart S.F.M."/>
            <person name="Yonemitsu M.A."/>
            <person name="Giersch R.M."/>
            <person name="Beal B.F."/>
            <person name="Arriagada G."/>
            <person name="Davis B.W."/>
            <person name="Ostrander E.A."/>
            <person name="Goff S.P."/>
            <person name="Metzger M.J."/>
        </authorList>
    </citation>
    <scope>NUCLEOTIDE SEQUENCE</scope>
    <source>
        <strain evidence="2">MELC-2E11</strain>
        <tissue evidence="2">Siphon/mantle</tissue>
    </source>
</reference>
<evidence type="ECO:0000313" key="3">
    <source>
        <dbReference type="Proteomes" id="UP001164746"/>
    </source>
</evidence>
<feature type="region of interest" description="Disordered" evidence="1">
    <location>
        <begin position="145"/>
        <end position="165"/>
    </location>
</feature>
<dbReference type="EMBL" id="CP111020">
    <property type="protein sequence ID" value="WAR14445.1"/>
    <property type="molecule type" value="Genomic_DNA"/>
</dbReference>
<proteinExistence type="predicted"/>
<accession>A0ABY7EX60</accession>
<gene>
    <name evidence="2" type="ORF">MAR_004550</name>
</gene>